<dbReference type="Pfam" id="PF21467">
    <property type="entry name" value="BetaGal_gal-bd"/>
    <property type="match status" value="1"/>
</dbReference>
<dbReference type="PRINTS" id="PR00742">
    <property type="entry name" value="GLHYDRLASE35"/>
</dbReference>
<comment type="caution">
    <text evidence="7">The sequence shown here is derived from an EMBL/GenBank/DDBJ whole genome shotgun (WGS) entry which is preliminary data.</text>
</comment>
<feature type="domain" description="Glycoside hydrolase 35 catalytic" evidence="5">
    <location>
        <begin position="16"/>
        <end position="323"/>
    </location>
</feature>
<evidence type="ECO:0000256" key="4">
    <source>
        <dbReference type="RuleBase" id="RU003679"/>
    </source>
</evidence>
<dbReference type="EMBL" id="JASKHM010000021">
    <property type="protein sequence ID" value="MEQ4486354.1"/>
    <property type="molecule type" value="Genomic_DNA"/>
</dbReference>
<evidence type="ECO:0000259" key="5">
    <source>
        <dbReference type="Pfam" id="PF01301"/>
    </source>
</evidence>
<dbReference type="SUPFAM" id="SSF51445">
    <property type="entry name" value="(Trans)glycosidases"/>
    <property type="match status" value="1"/>
</dbReference>
<dbReference type="Proteomes" id="UP001493487">
    <property type="component" value="Unassembled WGS sequence"/>
</dbReference>
<dbReference type="GO" id="GO:0004565">
    <property type="term" value="F:beta-galactosidase activity"/>
    <property type="evidence" value="ECO:0007669"/>
    <property type="project" value="UniProtKB-EC"/>
</dbReference>
<reference evidence="7 8" key="1">
    <citation type="journal article" date="2023" name="Genome Announc.">
        <title>Pan-Genome Analyses of the Genus Cohnella and Proposal of the Novel Species Cohnella silvisoli sp. nov., Isolated from Forest Soil.</title>
        <authorList>
            <person name="Wang C."/>
            <person name="Mao L."/>
            <person name="Bao G."/>
            <person name="Zhu H."/>
        </authorList>
    </citation>
    <scope>NUCLEOTIDE SEQUENCE [LARGE SCALE GENOMIC DNA]</scope>
    <source>
        <strain evidence="7 8">NL03-T5-1</strain>
    </source>
</reference>
<comment type="similarity">
    <text evidence="1 4">Belongs to the glycosyl hydrolase 35 family.</text>
</comment>
<evidence type="ECO:0000256" key="1">
    <source>
        <dbReference type="ARBA" id="ARBA00009809"/>
    </source>
</evidence>
<dbReference type="InterPro" id="IPR031330">
    <property type="entry name" value="Gly_Hdrlase_35_cat"/>
</dbReference>
<evidence type="ECO:0000256" key="2">
    <source>
        <dbReference type="ARBA" id="ARBA00022801"/>
    </source>
</evidence>
<evidence type="ECO:0000313" key="7">
    <source>
        <dbReference type="EMBL" id="MEQ4486354.1"/>
    </source>
</evidence>
<dbReference type="InterPro" id="IPR001944">
    <property type="entry name" value="Glycoside_Hdrlase_35"/>
</dbReference>
<sequence length="912" mass="102952">MSKGNKHEVVYDDTSYIIDGKRIWLACGEMHYFRTPAALWKDRLLKAKRAGLNCVSTYMPWNMHETSEGEFDFSGDLDVEAFIRLAGELGLYIILRPGPYICSEWDFGGYPAWLSSKEGILYRTNEPTYSIYYKRYFARALPPLAALDATRGGNIILIQNENEHHMPEIPGRLSYFHDIDQAFREAGFRIPIINCNRFVDSEPTGTIECVNTWDDPIGDLLYMRRHQPHAPLLVTEFWSGGLDSWGRGHVTKPVRDVVRKSIEILGCGSQNTYYMWHGGTNFAFWGGRLQYEPFFHIITSYDMDSPLAEGGELTPKYYGTKLVTTLASSMGAFFADKRIHPEEVTVQEGITVLPIKGGGGGWITATRGERDDAKEIGVSMPDGTALLVSLEPYGAVIVPYGLQLTDSAYLNYTNLMPFGWFPNMLVLHGPPEWDTVVCINGTEFRDVVPSGDVPEIHRIDDLTVIILSTELAEHTWWLDGSLIVGAAYVGADYNDIRLGAGIISYSEIRADGSLLRHVIGERPDKSELLLTLDEWKCIERCSEPFGNAAEWMPIEGPTGLTELNILYGYGWYKIEFETESPRKLNVRLPHSEDRIILYANGQAVGVWGYGEGATLEGIPLQLQKGANTIVALADNLGRMTHSWKIGEPKGIVNHLFESHEITMEGPEWREGVFDRSWIPEMPGHLNQNHRIPELELMRLSVAEYTLDLATPQPVQLMFTVEHPVMVKCNGTFIGFYENPGRGFGDVLIPASLLDNHNRIEILLWGEANGDALDSLKVYVLADALTTQAKWSFSPWLEPQSTLAVDHTGDGFPAWYRADFSEWPRTGPAYLRLNHGWKGQIFFNGHNVGRYWNVPPQQDYYLPECWFQPNNTLLLFDESGQIPTGAVIVSTSEWRRKEQYEKPLDVVPTEQRA</sequence>
<dbReference type="SUPFAM" id="SSF49785">
    <property type="entry name" value="Galactose-binding domain-like"/>
    <property type="match status" value="2"/>
</dbReference>
<dbReference type="InterPro" id="IPR017853">
    <property type="entry name" value="GH"/>
</dbReference>
<keyword evidence="8" id="KW-1185">Reference proteome</keyword>
<accession>A0ABV1L212</accession>
<dbReference type="Gene3D" id="2.60.120.260">
    <property type="entry name" value="Galactose-binding domain-like"/>
    <property type="match status" value="3"/>
</dbReference>
<dbReference type="InterPro" id="IPR048913">
    <property type="entry name" value="BetaGal_gal-bd"/>
</dbReference>
<feature type="domain" description="Beta-galactosidase galactose-binding" evidence="6">
    <location>
        <begin position="812"/>
        <end position="869"/>
    </location>
</feature>
<dbReference type="Pfam" id="PF01301">
    <property type="entry name" value="Glyco_hydro_35"/>
    <property type="match status" value="1"/>
</dbReference>
<organism evidence="7 8">
    <name type="scientific">Cohnella silvisoli</name>
    <dbReference type="NCBI Taxonomy" id="2873699"/>
    <lineage>
        <taxon>Bacteria</taxon>
        <taxon>Bacillati</taxon>
        <taxon>Bacillota</taxon>
        <taxon>Bacilli</taxon>
        <taxon>Bacillales</taxon>
        <taxon>Paenibacillaceae</taxon>
        <taxon>Cohnella</taxon>
    </lineage>
</organism>
<keyword evidence="2 7" id="KW-0378">Hydrolase</keyword>
<gene>
    <name evidence="7" type="ORF">QJS35_28680</name>
</gene>
<evidence type="ECO:0000256" key="3">
    <source>
        <dbReference type="ARBA" id="ARBA00023295"/>
    </source>
</evidence>
<name>A0ABV1L212_9BACL</name>
<dbReference type="InterPro" id="IPR008979">
    <property type="entry name" value="Galactose-bd-like_sf"/>
</dbReference>
<evidence type="ECO:0000313" key="8">
    <source>
        <dbReference type="Proteomes" id="UP001493487"/>
    </source>
</evidence>
<dbReference type="PANTHER" id="PTHR23421">
    <property type="entry name" value="BETA-GALACTOSIDASE RELATED"/>
    <property type="match status" value="1"/>
</dbReference>
<keyword evidence="3 7" id="KW-0326">Glycosidase</keyword>
<proteinExistence type="inferred from homology"/>
<dbReference type="RefSeq" id="WP_232189445.1">
    <property type="nucleotide sequence ID" value="NZ_JAIOAP010000020.1"/>
</dbReference>
<dbReference type="EC" id="3.2.1.23" evidence="7"/>
<dbReference type="Gene3D" id="3.20.20.80">
    <property type="entry name" value="Glycosidases"/>
    <property type="match status" value="1"/>
</dbReference>
<protein>
    <submittedName>
        <fullName evidence="7">Beta-galactosidase</fullName>
        <ecNumber evidence="7">3.2.1.23</ecNumber>
    </submittedName>
</protein>
<evidence type="ECO:0000259" key="6">
    <source>
        <dbReference type="Pfam" id="PF21467"/>
    </source>
</evidence>